<protein>
    <submittedName>
        <fullName evidence="1">Helix-turn-helix domain containing protein</fullName>
    </submittedName>
</protein>
<evidence type="ECO:0000313" key="1">
    <source>
        <dbReference type="EMBL" id="MCX2697058.1"/>
    </source>
</evidence>
<dbReference type="InterPro" id="IPR009057">
    <property type="entry name" value="Homeodomain-like_sf"/>
</dbReference>
<gene>
    <name evidence="1" type="ORF">OPR82_09730</name>
</gene>
<dbReference type="RefSeq" id="WP_265984593.1">
    <property type="nucleotide sequence ID" value="NZ_JAPHAV010000003.1"/>
</dbReference>
<proteinExistence type="predicted"/>
<reference evidence="1 2" key="1">
    <citation type="submission" date="2022-11" db="EMBL/GenBank/DDBJ databases">
        <title>Brucella sp. YY2X, whole genome shotgun sequencing project.</title>
        <authorList>
            <person name="Yang Y."/>
        </authorList>
    </citation>
    <scope>NUCLEOTIDE SEQUENCE [LARGE SCALE GENOMIC DNA]</scope>
    <source>
        <strain evidence="1 2">YY2X</strain>
    </source>
</reference>
<keyword evidence="2" id="KW-1185">Reference proteome</keyword>
<dbReference type="Proteomes" id="UP001301216">
    <property type="component" value="Unassembled WGS sequence"/>
</dbReference>
<accession>A0ABT3QN66</accession>
<sequence>MTQSPSLPKIPASLQDVTDTLGVSVTLKLIAHFGGTEVRFPKFPNDEHPVIKALGKEDGTALCKFLSGDPIYVPHMQARKSARRDVIALREKGCRGPEIARTLGISQRHVRRVANRPAPVNQFDLFIVDDDQD</sequence>
<comment type="caution">
    <text evidence="1">The sequence shown here is derived from an EMBL/GenBank/DDBJ whole genome shotgun (WGS) entry which is preliminary data.</text>
</comment>
<dbReference type="EMBL" id="JAPHAV010000003">
    <property type="protein sequence ID" value="MCX2697058.1"/>
    <property type="molecule type" value="Genomic_DNA"/>
</dbReference>
<dbReference type="SUPFAM" id="SSF46689">
    <property type="entry name" value="Homeodomain-like"/>
    <property type="match status" value="1"/>
</dbReference>
<evidence type="ECO:0000313" key="2">
    <source>
        <dbReference type="Proteomes" id="UP001301216"/>
    </source>
</evidence>
<name>A0ABT3QN66_9HYPH</name>
<organism evidence="1 2">
    <name type="scientific">Ochrobactrum chromiisoli</name>
    <dbReference type="NCBI Taxonomy" id="2993941"/>
    <lineage>
        <taxon>Bacteria</taxon>
        <taxon>Pseudomonadati</taxon>
        <taxon>Pseudomonadota</taxon>
        <taxon>Alphaproteobacteria</taxon>
        <taxon>Hyphomicrobiales</taxon>
        <taxon>Brucellaceae</taxon>
        <taxon>Brucella/Ochrobactrum group</taxon>
        <taxon>Ochrobactrum</taxon>
    </lineage>
</organism>